<evidence type="ECO:0000256" key="3">
    <source>
        <dbReference type="ARBA" id="ARBA00022643"/>
    </source>
</evidence>
<feature type="binding site" evidence="5">
    <location>
        <begin position="60"/>
        <end position="65"/>
    </location>
    <ligand>
        <name>FMN</name>
        <dbReference type="ChEBI" id="CHEBI:58210"/>
    </ligand>
</feature>
<feature type="binding site" evidence="5">
    <location>
        <begin position="190"/>
        <end position="192"/>
    </location>
    <ligand>
        <name>substrate</name>
    </ligand>
</feature>
<keyword evidence="9" id="KW-1185">Reference proteome</keyword>
<comment type="cofactor">
    <cofactor evidence="5">
        <name>FMN</name>
        <dbReference type="ChEBI" id="CHEBI:58210"/>
    </cofactor>
    <text evidence="5">Binds 1 FMN per subunit.</text>
</comment>
<comment type="pathway">
    <text evidence="5">Cofactor metabolism; pyridoxal 5'-phosphate salvage; pyridoxal 5'-phosphate from pyridoxine 5'-phosphate: step 1/1.</text>
</comment>
<feature type="binding site" evidence="5">
    <location>
        <begin position="75"/>
        <end position="76"/>
    </location>
    <ligand>
        <name>FMN</name>
        <dbReference type="ChEBI" id="CHEBI:58210"/>
    </ligand>
</feature>
<sequence length="213" mass="23991">MTQVTHDVSEAFNDETNTVVGNDPIVLFGEWLELAHRSEVNDANAMALATSDASGMPNVRMVLLKKFDQEGLVFYSNTQSQKGGELLSNMQAAGVLHWKSLHRQIRFRGQVQQVSDAEADAHFASRDRASRIGAWASQQSRPLLKRGDLAKAVAVQAARFGIGEVPRPSYWTGFRIVPLSMEFWIDKPFRLHDRLVFKRSSIEMPWASSRMYP</sequence>
<dbReference type="NCBIfam" id="TIGR00558">
    <property type="entry name" value="pdxH"/>
    <property type="match status" value="1"/>
</dbReference>
<evidence type="ECO:0000313" key="8">
    <source>
        <dbReference type="EMBL" id="MES5325816.1"/>
    </source>
</evidence>
<dbReference type="InterPro" id="IPR019576">
    <property type="entry name" value="Pyridoxamine_oxidase_dimer_C"/>
</dbReference>
<gene>
    <name evidence="5 8" type="primary">pdxH</name>
    <name evidence="8" type="ORF">ABU900_15540</name>
</gene>
<dbReference type="NCBIfam" id="NF004231">
    <property type="entry name" value="PRK05679.1"/>
    <property type="match status" value="1"/>
</dbReference>
<dbReference type="PANTHER" id="PTHR10851:SF0">
    <property type="entry name" value="PYRIDOXINE-5'-PHOSPHATE OXIDASE"/>
    <property type="match status" value="1"/>
</dbReference>
<dbReference type="RefSeq" id="WP_009458730.1">
    <property type="nucleotide sequence ID" value="NZ_DAOMPV010000006.1"/>
</dbReference>
<comment type="similarity">
    <text evidence="1 5">Belongs to the pyridoxamine 5'-phosphate oxidase family.</text>
</comment>
<comment type="function">
    <text evidence="5">Catalyzes the oxidation of either pyridoxine 5'-phosphate (PNP) or pyridoxamine 5'-phosphate (PMP) into pyridoxal 5'-phosphate (PLP).</text>
</comment>
<proteinExistence type="inferred from homology"/>
<feature type="binding site" evidence="5">
    <location>
        <position position="130"/>
    </location>
    <ligand>
        <name>substrate</name>
    </ligand>
</feature>
<keyword evidence="2 5" id="KW-0285">Flavoprotein</keyword>
<feature type="binding site" evidence="5">
    <location>
        <position position="65"/>
    </location>
    <ligand>
        <name>substrate</name>
    </ligand>
</feature>
<organism evidence="8 9">
    <name type="scientific">Alcaligenes phenolicus</name>
    <dbReference type="NCBI Taxonomy" id="232846"/>
    <lineage>
        <taxon>Bacteria</taxon>
        <taxon>Pseudomonadati</taxon>
        <taxon>Pseudomonadota</taxon>
        <taxon>Betaproteobacteria</taxon>
        <taxon>Burkholderiales</taxon>
        <taxon>Alcaligenaceae</taxon>
        <taxon>Alcaligenes</taxon>
    </lineage>
</organism>
<dbReference type="PANTHER" id="PTHR10851">
    <property type="entry name" value="PYRIDOXINE-5-PHOSPHATE OXIDASE"/>
    <property type="match status" value="1"/>
</dbReference>
<accession>A0ABV2BLP3</accession>
<dbReference type="EMBL" id="JBEUDR010000004">
    <property type="protein sequence ID" value="MES5325816.1"/>
    <property type="molecule type" value="Genomic_DNA"/>
</dbReference>
<evidence type="ECO:0000256" key="5">
    <source>
        <dbReference type="HAMAP-Rule" id="MF_01629"/>
    </source>
</evidence>
<feature type="binding site" evidence="5">
    <location>
        <position position="184"/>
    </location>
    <ligand>
        <name>FMN</name>
        <dbReference type="ChEBI" id="CHEBI:58210"/>
    </ligand>
</feature>
<dbReference type="Gene3D" id="2.30.110.10">
    <property type="entry name" value="Electron Transport, Fmn-binding Protein, Chain A"/>
    <property type="match status" value="1"/>
</dbReference>
<evidence type="ECO:0000259" key="7">
    <source>
        <dbReference type="Pfam" id="PF10590"/>
    </source>
</evidence>
<feature type="domain" description="Pyridoxamine 5'-phosphate oxidase N-terminal" evidence="6">
    <location>
        <begin position="35"/>
        <end position="145"/>
    </location>
</feature>
<dbReference type="EC" id="1.4.3.5" evidence="5"/>
<dbReference type="SUPFAM" id="SSF50475">
    <property type="entry name" value="FMN-binding split barrel"/>
    <property type="match status" value="1"/>
</dbReference>
<feature type="binding site" evidence="5">
    <location>
        <position position="194"/>
    </location>
    <ligand>
        <name>FMN</name>
        <dbReference type="ChEBI" id="CHEBI:58210"/>
    </ligand>
</feature>
<dbReference type="InterPro" id="IPR000659">
    <property type="entry name" value="Pyridox_Oxase"/>
</dbReference>
<dbReference type="GO" id="GO:0004733">
    <property type="term" value="F:pyridoxamine phosphate oxidase activity"/>
    <property type="evidence" value="ECO:0007669"/>
    <property type="project" value="UniProtKB-EC"/>
</dbReference>
<feature type="domain" description="Pyridoxine 5'-phosphate oxidase dimerisation C-terminal" evidence="7">
    <location>
        <begin position="171"/>
        <end position="213"/>
    </location>
</feature>
<comment type="caution">
    <text evidence="5">Lacks conserved residue(s) required for the propagation of feature annotation.</text>
</comment>
<dbReference type="InterPro" id="IPR011576">
    <property type="entry name" value="Pyridox_Oxase_N"/>
</dbReference>
<keyword evidence="5" id="KW-0664">Pyridoxine biosynthesis</keyword>
<evidence type="ECO:0000256" key="1">
    <source>
        <dbReference type="ARBA" id="ARBA00007301"/>
    </source>
</evidence>
<comment type="catalytic activity">
    <reaction evidence="5">
        <text>pyridoxamine 5'-phosphate + O2 + H2O = pyridoxal 5'-phosphate + H2O2 + NH4(+)</text>
        <dbReference type="Rhea" id="RHEA:15817"/>
        <dbReference type="ChEBI" id="CHEBI:15377"/>
        <dbReference type="ChEBI" id="CHEBI:15379"/>
        <dbReference type="ChEBI" id="CHEBI:16240"/>
        <dbReference type="ChEBI" id="CHEBI:28938"/>
        <dbReference type="ChEBI" id="CHEBI:58451"/>
        <dbReference type="ChEBI" id="CHEBI:597326"/>
        <dbReference type="EC" id="1.4.3.5"/>
    </reaction>
</comment>
<comment type="catalytic activity">
    <reaction evidence="5">
        <text>pyridoxine 5'-phosphate + O2 = pyridoxal 5'-phosphate + H2O2</text>
        <dbReference type="Rhea" id="RHEA:15149"/>
        <dbReference type="ChEBI" id="CHEBI:15379"/>
        <dbReference type="ChEBI" id="CHEBI:16240"/>
        <dbReference type="ChEBI" id="CHEBI:58589"/>
        <dbReference type="ChEBI" id="CHEBI:597326"/>
        <dbReference type="EC" id="1.4.3.5"/>
    </reaction>
</comment>
<dbReference type="Proteomes" id="UP001437419">
    <property type="component" value="Unassembled WGS sequence"/>
</dbReference>
<keyword evidence="3 5" id="KW-0288">FMN</keyword>
<evidence type="ECO:0000256" key="2">
    <source>
        <dbReference type="ARBA" id="ARBA00022630"/>
    </source>
</evidence>
<dbReference type="InterPro" id="IPR012349">
    <property type="entry name" value="Split_barrel_FMN-bd"/>
</dbReference>
<feature type="binding site" evidence="5">
    <location>
        <position position="126"/>
    </location>
    <ligand>
        <name>substrate</name>
    </ligand>
</feature>
<dbReference type="PIRSF" id="PIRSF000190">
    <property type="entry name" value="Pyd_amn-ph_oxd"/>
    <property type="match status" value="1"/>
</dbReference>
<feature type="binding site" evidence="5">
    <location>
        <position position="82"/>
    </location>
    <ligand>
        <name>FMN</name>
        <dbReference type="ChEBI" id="CHEBI:58210"/>
    </ligand>
</feature>
<keyword evidence="4 5" id="KW-0560">Oxidoreductase</keyword>
<evidence type="ECO:0000313" key="9">
    <source>
        <dbReference type="Proteomes" id="UP001437419"/>
    </source>
</evidence>
<dbReference type="Pfam" id="PF10590">
    <property type="entry name" value="PNP_phzG_C"/>
    <property type="match status" value="1"/>
</dbReference>
<comment type="subunit">
    <text evidence="5">Homodimer.</text>
</comment>
<feature type="binding site" evidence="5">
    <location>
        <position position="104"/>
    </location>
    <ligand>
        <name>FMN</name>
        <dbReference type="ChEBI" id="CHEBI:58210"/>
    </ligand>
</feature>
<comment type="caution">
    <text evidence="8">The sequence shown here is derived from an EMBL/GenBank/DDBJ whole genome shotgun (WGS) entry which is preliminary data.</text>
</comment>
<reference evidence="8 9" key="1">
    <citation type="submission" date="2024-06" db="EMBL/GenBank/DDBJ databases">
        <title>Alcaligenes phenolicus JC896.</title>
        <authorList>
            <person name="Venkata Ramana C."/>
            <person name="Sasikala C."/>
            <person name="Mahima D."/>
        </authorList>
    </citation>
    <scope>NUCLEOTIDE SEQUENCE [LARGE SCALE GENOMIC DNA]</scope>
    <source>
        <strain evidence="8 9">JC896</strain>
    </source>
</reference>
<evidence type="ECO:0000259" key="6">
    <source>
        <dbReference type="Pfam" id="PF01243"/>
    </source>
</evidence>
<dbReference type="HAMAP" id="MF_01629">
    <property type="entry name" value="PdxH"/>
    <property type="match status" value="1"/>
</dbReference>
<dbReference type="Pfam" id="PF01243">
    <property type="entry name" value="PNPOx_N"/>
    <property type="match status" value="1"/>
</dbReference>
<name>A0ABV2BLP3_9BURK</name>
<feature type="binding site" evidence="5">
    <location>
        <begin position="139"/>
        <end position="140"/>
    </location>
    <ligand>
        <name>FMN</name>
        <dbReference type="ChEBI" id="CHEBI:58210"/>
    </ligand>
</feature>
<protein>
    <recommendedName>
        <fullName evidence="5">Pyridoxine/pyridoxamine 5'-phosphate oxidase</fullName>
        <ecNumber evidence="5">1.4.3.5</ecNumber>
    </recommendedName>
    <alternativeName>
        <fullName evidence="5">PNP/PMP oxidase</fullName>
        <shortName evidence="5">PNPOx</shortName>
    </alternativeName>
    <alternativeName>
        <fullName evidence="5">Pyridoxal 5'-phosphate synthase</fullName>
    </alternativeName>
</protein>
<evidence type="ECO:0000256" key="4">
    <source>
        <dbReference type="ARBA" id="ARBA00023002"/>
    </source>
</evidence>
<comment type="pathway">
    <text evidence="5">Cofactor metabolism; pyridoxal 5'-phosphate salvage; pyridoxal 5'-phosphate from pyridoxamine 5'-phosphate: step 1/1.</text>
</comment>